<protein>
    <recommendedName>
        <fullName evidence="2">C2H2-type domain-containing protein</fullName>
    </recommendedName>
</protein>
<dbReference type="InterPro" id="IPR036236">
    <property type="entry name" value="Znf_C2H2_sf"/>
</dbReference>
<dbReference type="SMART" id="SM00355">
    <property type="entry name" value="ZnF_C2H2"/>
    <property type="match status" value="4"/>
</dbReference>
<reference evidence="3" key="1">
    <citation type="submission" date="2015-11" db="EMBL/GenBank/DDBJ databases">
        <title>De novo transcriptome assembly of four potential Pierce s Disease insect vectors from Arizona vineyards.</title>
        <authorList>
            <person name="Tassone E.E."/>
        </authorList>
    </citation>
    <scope>NUCLEOTIDE SEQUENCE</scope>
</reference>
<feature type="non-terminal residue" evidence="3">
    <location>
        <position position="1"/>
    </location>
</feature>
<feature type="non-terminal residue" evidence="3">
    <location>
        <position position="167"/>
    </location>
</feature>
<proteinExistence type="predicted"/>
<name>A0A1B6I8Z7_9HEMI</name>
<evidence type="ECO:0000313" key="3">
    <source>
        <dbReference type="EMBL" id="JAS83398.1"/>
    </source>
</evidence>
<gene>
    <name evidence="3" type="ORF">g.2468</name>
</gene>
<evidence type="ECO:0000256" key="1">
    <source>
        <dbReference type="PROSITE-ProRule" id="PRU00042"/>
    </source>
</evidence>
<keyword evidence="1" id="KW-0863">Zinc-finger</keyword>
<dbReference type="SUPFAM" id="SSF57667">
    <property type="entry name" value="beta-beta-alpha zinc fingers"/>
    <property type="match status" value="1"/>
</dbReference>
<dbReference type="Gene3D" id="3.30.160.60">
    <property type="entry name" value="Classic Zinc Finger"/>
    <property type="match status" value="1"/>
</dbReference>
<accession>A0A1B6I8Z7</accession>
<feature type="domain" description="C2H2-type" evidence="2">
    <location>
        <begin position="92"/>
        <end position="127"/>
    </location>
</feature>
<keyword evidence="1" id="KW-0862">Zinc</keyword>
<evidence type="ECO:0000259" key="2">
    <source>
        <dbReference type="PROSITE" id="PS50157"/>
    </source>
</evidence>
<dbReference type="EMBL" id="GECU01024308">
    <property type="protein sequence ID" value="JAS83398.1"/>
    <property type="molecule type" value="Transcribed_RNA"/>
</dbReference>
<dbReference type="GO" id="GO:0008270">
    <property type="term" value="F:zinc ion binding"/>
    <property type="evidence" value="ECO:0007669"/>
    <property type="project" value="UniProtKB-KW"/>
</dbReference>
<dbReference type="InterPro" id="IPR013087">
    <property type="entry name" value="Znf_C2H2_type"/>
</dbReference>
<sequence length="167" mass="18553">FMAFTKISLQRHLALVHKDAQGKFFCTSCDANFETAADAKAHRGSAEHKLTVLTKQNKEKELTKECCHCYGIFTGVIELKRHLKEEHPEMAYRCIRCGCHFTLKQELTHHVRAGCLGLTQTSTASSPAVSVDGSFNCSKCGFSSPSEAELLFHLALHNDPVGDPPRY</sequence>
<keyword evidence="1" id="KW-0479">Metal-binding</keyword>
<dbReference type="AlphaFoldDB" id="A0A1B6I8Z7"/>
<dbReference type="PROSITE" id="PS00028">
    <property type="entry name" value="ZINC_FINGER_C2H2_1"/>
    <property type="match status" value="1"/>
</dbReference>
<dbReference type="PROSITE" id="PS50157">
    <property type="entry name" value="ZINC_FINGER_C2H2_2"/>
    <property type="match status" value="1"/>
</dbReference>
<organism evidence="3">
    <name type="scientific">Homalodisca liturata</name>
    <dbReference type="NCBI Taxonomy" id="320908"/>
    <lineage>
        <taxon>Eukaryota</taxon>
        <taxon>Metazoa</taxon>
        <taxon>Ecdysozoa</taxon>
        <taxon>Arthropoda</taxon>
        <taxon>Hexapoda</taxon>
        <taxon>Insecta</taxon>
        <taxon>Pterygota</taxon>
        <taxon>Neoptera</taxon>
        <taxon>Paraneoptera</taxon>
        <taxon>Hemiptera</taxon>
        <taxon>Auchenorrhyncha</taxon>
        <taxon>Membracoidea</taxon>
        <taxon>Cicadellidae</taxon>
        <taxon>Cicadellinae</taxon>
        <taxon>Proconiini</taxon>
        <taxon>Homalodisca</taxon>
    </lineage>
</organism>